<sequence>IWTFGRELGEPGNSAVPSEDWVSHDQSIDFVDDVVLSKLIREYRDFIERDQRTDLITRLSTVMWESGRSYDDIVKVVSQMFTSRPSQVSWQDRFKRRLSLSQTVDNLSTYQKLREDALQSVRSVLESSSGTLASHSRPSEDMLRELIAEAEKIFVDRSDQSQLVAAYCVAIWSKGTDRHSISEILTTLAQYDDPSASWYHVGPLKHRWDAATREIRTRTVKDLRQTVAFGGIS</sequence>
<gene>
    <name evidence="1" type="ORF">METZ01_LOCUS383966</name>
</gene>
<dbReference type="AlphaFoldDB" id="A0A382UAM3"/>
<accession>A0A382UAM3</accession>
<reference evidence="1" key="1">
    <citation type="submission" date="2018-05" db="EMBL/GenBank/DDBJ databases">
        <authorList>
            <person name="Lanie J.A."/>
            <person name="Ng W.-L."/>
            <person name="Kazmierczak K.M."/>
            <person name="Andrzejewski T.M."/>
            <person name="Davidsen T.M."/>
            <person name="Wayne K.J."/>
            <person name="Tettelin H."/>
            <person name="Glass J.I."/>
            <person name="Rusch D."/>
            <person name="Podicherti R."/>
            <person name="Tsui H.-C.T."/>
            <person name="Winkler M.E."/>
        </authorList>
    </citation>
    <scope>NUCLEOTIDE SEQUENCE</scope>
</reference>
<proteinExistence type="predicted"/>
<name>A0A382UAM3_9ZZZZ</name>
<feature type="non-terminal residue" evidence="1">
    <location>
        <position position="1"/>
    </location>
</feature>
<evidence type="ECO:0000313" key="1">
    <source>
        <dbReference type="EMBL" id="SVD31112.1"/>
    </source>
</evidence>
<dbReference type="EMBL" id="UINC01142651">
    <property type="protein sequence ID" value="SVD31112.1"/>
    <property type="molecule type" value="Genomic_DNA"/>
</dbReference>
<protein>
    <submittedName>
        <fullName evidence="1">Uncharacterized protein</fullName>
    </submittedName>
</protein>
<organism evidence="1">
    <name type="scientific">marine metagenome</name>
    <dbReference type="NCBI Taxonomy" id="408172"/>
    <lineage>
        <taxon>unclassified sequences</taxon>
        <taxon>metagenomes</taxon>
        <taxon>ecological metagenomes</taxon>
    </lineage>
</organism>